<sequence length="104" mass="11906">MLSVNFVFVKLVFLTEKQLDINMETQHFRLETERLRAENKSLLNKLDDTRKALKKQDDLIAANQVLHKQMELHAGRLAEAHSQGKYQHSSLLKSVNFSISGSAL</sequence>
<proteinExistence type="predicted"/>
<evidence type="ECO:0000313" key="1">
    <source>
        <dbReference type="EMBL" id="VDK34108.1"/>
    </source>
</evidence>
<organism evidence="1 2">
    <name type="scientific">Dibothriocephalus latus</name>
    <name type="common">Fish tapeworm</name>
    <name type="synonym">Diphyllobothrium latum</name>
    <dbReference type="NCBI Taxonomy" id="60516"/>
    <lineage>
        <taxon>Eukaryota</taxon>
        <taxon>Metazoa</taxon>
        <taxon>Spiralia</taxon>
        <taxon>Lophotrochozoa</taxon>
        <taxon>Platyhelminthes</taxon>
        <taxon>Cestoda</taxon>
        <taxon>Eucestoda</taxon>
        <taxon>Diphyllobothriidea</taxon>
        <taxon>Diphyllobothriidae</taxon>
        <taxon>Dibothriocephalus</taxon>
    </lineage>
</organism>
<dbReference type="EMBL" id="UYRU01002383">
    <property type="protein sequence ID" value="VDK34108.1"/>
    <property type="molecule type" value="Genomic_DNA"/>
</dbReference>
<gene>
    <name evidence="1" type="ORF">DILT_LOCUS549</name>
</gene>
<name>A0A3P6QVH3_DIBLA</name>
<protein>
    <submittedName>
        <fullName evidence="1">Uncharacterized protein</fullName>
    </submittedName>
</protein>
<dbReference type="Proteomes" id="UP000281553">
    <property type="component" value="Unassembled WGS sequence"/>
</dbReference>
<evidence type="ECO:0000313" key="2">
    <source>
        <dbReference type="Proteomes" id="UP000281553"/>
    </source>
</evidence>
<keyword evidence="2" id="KW-1185">Reference proteome</keyword>
<dbReference type="AlphaFoldDB" id="A0A3P6QVH3"/>
<accession>A0A3P6QVH3</accession>
<reference evidence="1 2" key="1">
    <citation type="submission" date="2018-11" db="EMBL/GenBank/DDBJ databases">
        <authorList>
            <consortium name="Pathogen Informatics"/>
        </authorList>
    </citation>
    <scope>NUCLEOTIDE SEQUENCE [LARGE SCALE GENOMIC DNA]</scope>
</reference>